<evidence type="ECO:0000256" key="5">
    <source>
        <dbReference type="ARBA" id="ARBA00007837"/>
    </source>
</evidence>
<evidence type="ECO:0000256" key="11">
    <source>
        <dbReference type="ARBA" id="ARBA00022679"/>
    </source>
</evidence>
<dbReference type="Pfam" id="PF00391">
    <property type="entry name" value="PEP-utilizers"/>
    <property type="match status" value="1"/>
</dbReference>
<evidence type="ECO:0000256" key="20">
    <source>
        <dbReference type="PIRSR" id="PIRSR000732-3"/>
    </source>
</evidence>
<dbReference type="InterPro" id="IPR006318">
    <property type="entry name" value="PTS_EI-like"/>
</dbReference>
<dbReference type="GO" id="GO:0046872">
    <property type="term" value="F:metal ion binding"/>
    <property type="evidence" value="ECO:0007669"/>
    <property type="project" value="UniProtKB-KW"/>
</dbReference>
<gene>
    <name evidence="24" type="primary">ptsP</name>
    <name evidence="24" type="ORF">K8V01_03090</name>
</gene>
<evidence type="ECO:0000256" key="18">
    <source>
        <dbReference type="PIRSR" id="PIRSR000732-1"/>
    </source>
</evidence>
<dbReference type="PIRSF" id="PIRSF000732">
    <property type="entry name" value="PTS_enzyme_I"/>
    <property type="match status" value="1"/>
</dbReference>
<dbReference type="GO" id="GO:0016301">
    <property type="term" value="F:kinase activity"/>
    <property type="evidence" value="ECO:0007669"/>
    <property type="project" value="UniProtKB-KW"/>
</dbReference>
<dbReference type="SUPFAM" id="SSF51621">
    <property type="entry name" value="Phosphoenolpyruvate/pyruvate domain"/>
    <property type="match status" value="1"/>
</dbReference>
<evidence type="ECO:0000313" key="24">
    <source>
        <dbReference type="EMBL" id="HJG86006.1"/>
    </source>
</evidence>
<comment type="similarity">
    <text evidence="5 17">Belongs to the PEP-utilizing enzyme family.</text>
</comment>
<reference evidence="24" key="2">
    <citation type="submission" date="2021-09" db="EMBL/GenBank/DDBJ databases">
        <authorList>
            <person name="Gilroy R."/>
        </authorList>
    </citation>
    <scope>NUCLEOTIDE SEQUENCE</scope>
    <source>
        <strain evidence="24">CHK179-5677</strain>
    </source>
</reference>
<dbReference type="NCBIfam" id="TIGR01417">
    <property type="entry name" value="PTS_I_fam"/>
    <property type="match status" value="1"/>
</dbReference>
<keyword evidence="8 17" id="KW-0813">Transport</keyword>
<feature type="binding site" evidence="19">
    <location>
        <position position="330"/>
    </location>
    <ligand>
        <name>phosphoenolpyruvate</name>
        <dbReference type="ChEBI" id="CHEBI:58702"/>
    </ligand>
</feature>
<dbReference type="EC" id="2.7.3.9" evidence="6 17"/>
<evidence type="ECO:0000256" key="10">
    <source>
        <dbReference type="ARBA" id="ARBA00022597"/>
    </source>
</evidence>
<dbReference type="PANTHER" id="PTHR46244:SF3">
    <property type="entry name" value="PHOSPHOENOLPYRUVATE-PROTEIN PHOSPHOTRANSFERASE"/>
    <property type="match status" value="1"/>
</dbReference>
<dbReference type="Pfam" id="PF02896">
    <property type="entry name" value="PEP-utilizers_C"/>
    <property type="match status" value="1"/>
</dbReference>
<evidence type="ECO:0000256" key="19">
    <source>
        <dbReference type="PIRSR" id="PIRSR000732-2"/>
    </source>
</evidence>
<dbReference type="GO" id="GO:0005737">
    <property type="term" value="C:cytoplasm"/>
    <property type="evidence" value="ECO:0007669"/>
    <property type="project" value="UniProtKB-SubCell"/>
</dbReference>
<evidence type="ECO:0000256" key="4">
    <source>
        <dbReference type="ARBA" id="ARBA00004496"/>
    </source>
</evidence>
<feature type="domain" description="PEP-utilising enzyme C-terminal" evidence="22">
    <location>
        <begin position="253"/>
        <end position="537"/>
    </location>
</feature>
<feature type="binding site" evidence="20">
    <location>
        <position position="453"/>
    </location>
    <ligand>
        <name>Mg(2+)</name>
        <dbReference type="ChEBI" id="CHEBI:18420"/>
    </ligand>
</feature>
<feature type="domain" description="Phosphotransferase system enzyme I N-terminal" evidence="23">
    <location>
        <begin position="4"/>
        <end position="124"/>
    </location>
</feature>
<evidence type="ECO:0000259" key="22">
    <source>
        <dbReference type="Pfam" id="PF02896"/>
    </source>
</evidence>
<dbReference type="InterPro" id="IPR000121">
    <property type="entry name" value="PEP_util_C"/>
</dbReference>
<feature type="domain" description="PEP-utilising enzyme mobile" evidence="21">
    <location>
        <begin position="150"/>
        <end position="223"/>
    </location>
</feature>
<comment type="catalytic activity">
    <reaction evidence="1 17">
        <text>L-histidyl-[protein] + phosphoenolpyruvate = N(pros)-phospho-L-histidyl-[protein] + pyruvate</text>
        <dbReference type="Rhea" id="RHEA:23880"/>
        <dbReference type="Rhea" id="RHEA-COMP:9745"/>
        <dbReference type="Rhea" id="RHEA-COMP:9746"/>
        <dbReference type="ChEBI" id="CHEBI:15361"/>
        <dbReference type="ChEBI" id="CHEBI:29979"/>
        <dbReference type="ChEBI" id="CHEBI:58702"/>
        <dbReference type="ChEBI" id="CHEBI:64837"/>
        <dbReference type="EC" id="2.7.3.9"/>
    </reaction>
</comment>
<organism evidence="24 25">
    <name type="scientific">Pseudoflavonifractor capillosus</name>
    <dbReference type="NCBI Taxonomy" id="106588"/>
    <lineage>
        <taxon>Bacteria</taxon>
        <taxon>Bacillati</taxon>
        <taxon>Bacillota</taxon>
        <taxon>Clostridia</taxon>
        <taxon>Eubacteriales</taxon>
        <taxon>Oscillospiraceae</taxon>
        <taxon>Pseudoflavonifractor</taxon>
    </lineage>
</organism>
<dbReference type="GO" id="GO:0009401">
    <property type="term" value="P:phosphoenolpyruvate-dependent sugar phosphotransferase system"/>
    <property type="evidence" value="ECO:0007669"/>
    <property type="project" value="UniProtKB-KW"/>
</dbReference>
<sequence>MKCEGIPASGGIGIGEAVLVAEPDLGYGDVVFSGVEAEKARLAGAVAAFIRETSAMAETLREQLGDKQAEILSGQIMMVSDPYMTSQMNAAIENGVCAESAVDSVCGMYIELFSSMEDELMRQRALDVEDLRRRLLSILLGRPRTELNRLPPGSVLVARDFTPSMTAGLRRENVAAIVTESGGRTSHSAILARTMSLPAVLSVPNITDLLSGGETLVVDGSAGTVLVNPDEEVLRACRSRQAEELARQADLIRFRSRPTRTADGEAVSLCCNIAGPRDVPSVLEHTGEGVGLFRTEFLFMNRSAPPSEEEQFRIYQDAARRLDGREIVIRTLDIGGDKDITCLDTDQEENPFLGFRAIRYCLSRPDLFKTQLSAILRASAYGSIRILLPFVSCVDEVRSARVMLEETKCRLAQEGIPFDRDIPLGVMVETPAAVFLADKLAREADFFSIGTNDLTQYTLAADRGNSRVSYLCSYFQPALLRAVHAAASQAKRAGIPVGMCGEAAGDPLMTPLLLAFGLDEFSVSPAAVLPIRQAISRWTREEARALADRVMGLSTAGEVHTCLKANVR</sequence>
<feature type="binding site" evidence="19">
    <location>
        <begin position="452"/>
        <end position="453"/>
    </location>
    <ligand>
        <name>phosphoenolpyruvate</name>
        <dbReference type="ChEBI" id="CHEBI:58702"/>
    </ligand>
</feature>
<name>A0A921ML60_9FIRM</name>
<dbReference type="Gene3D" id="1.10.274.10">
    <property type="entry name" value="PtsI, HPr-binding domain"/>
    <property type="match status" value="1"/>
</dbReference>
<dbReference type="Gene3D" id="3.20.20.60">
    <property type="entry name" value="Phosphoenolpyruvate-binding domains"/>
    <property type="match status" value="1"/>
</dbReference>
<comment type="cofactor">
    <cofactor evidence="2 17 20">
        <name>Mg(2+)</name>
        <dbReference type="ChEBI" id="CHEBI:18420"/>
    </cofactor>
</comment>
<keyword evidence="14 17" id="KW-0418">Kinase</keyword>
<dbReference type="InterPro" id="IPR024692">
    <property type="entry name" value="PTS_EI"/>
</dbReference>
<feature type="binding site" evidence="20">
    <location>
        <position position="429"/>
    </location>
    <ligand>
        <name>Mg(2+)</name>
        <dbReference type="ChEBI" id="CHEBI:18420"/>
    </ligand>
</feature>
<evidence type="ECO:0000313" key="25">
    <source>
        <dbReference type="Proteomes" id="UP000760668"/>
    </source>
</evidence>
<comment type="function">
    <text evidence="3 17">General (non sugar-specific) component of the phosphoenolpyruvate-dependent sugar phosphotransferase system (sugar PTS). This major carbohydrate active-transport system catalyzes the phosphorylation of incoming sugar substrates concomitantly with their translocation across the cell membrane. Enzyme I transfers the phosphoryl group from phosphoenolpyruvate (PEP) to the phosphoryl carrier protein (HPr).</text>
</comment>
<evidence type="ECO:0000256" key="17">
    <source>
        <dbReference type="PIRNR" id="PIRNR000732"/>
    </source>
</evidence>
<dbReference type="Gene3D" id="3.50.30.10">
    <property type="entry name" value="Phosphohistidine domain"/>
    <property type="match status" value="1"/>
</dbReference>
<evidence type="ECO:0000256" key="8">
    <source>
        <dbReference type="ARBA" id="ARBA00022448"/>
    </source>
</evidence>
<dbReference type="InterPro" id="IPR015813">
    <property type="entry name" value="Pyrv/PenolPyrv_kinase-like_dom"/>
</dbReference>
<evidence type="ECO:0000256" key="3">
    <source>
        <dbReference type="ARBA" id="ARBA00002728"/>
    </source>
</evidence>
<evidence type="ECO:0000256" key="16">
    <source>
        <dbReference type="ARBA" id="ARBA00033235"/>
    </source>
</evidence>
<keyword evidence="9 17" id="KW-0963">Cytoplasm</keyword>
<comment type="subcellular location">
    <subcellularLocation>
        <location evidence="4 17">Cytoplasm</location>
    </subcellularLocation>
</comment>
<dbReference type="InterPro" id="IPR008731">
    <property type="entry name" value="PTS_EIN"/>
</dbReference>
<feature type="active site" description="Proton donor" evidence="18">
    <location>
        <position position="500"/>
    </location>
</feature>
<reference evidence="24" key="1">
    <citation type="journal article" date="2021" name="PeerJ">
        <title>Extensive microbial diversity within the chicken gut microbiome revealed by metagenomics and culture.</title>
        <authorList>
            <person name="Gilroy R."/>
            <person name="Ravi A."/>
            <person name="Getino M."/>
            <person name="Pursley I."/>
            <person name="Horton D.L."/>
            <person name="Alikhan N.F."/>
            <person name="Baker D."/>
            <person name="Gharbi K."/>
            <person name="Hall N."/>
            <person name="Watson M."/>
            <person name="Adriaenssens E.M."/>
            <person name="Foster-Nyarko E."/>
            <person name="Jarju S."/>
            <person name="Secka A."/>
            <person name="Antonio M."/>
            <person name="Oren A."/>
            <person name="Chaudhuri R.R."/>
            <person name="La Ragione R."/>
            <person name="Hildebrand F."/>
            <person name="Pallen M.J."/>
        </authorList>
    </citation>
    <scope>NUCLEOTIDE SEQUENCE</scope>
    <source>
        <strain evidence="24">CHK179-5677</strain>
    </source>
</reference>
<evidence type="ECO:0000256" key="15">
    <source>
        <dbReference type="ARBA" id="ARBA00022842"/>
    </source>
</evidence>
<dbReference type="InterPro" id="IPR018274">
    <property type="entry name" value="PEP_util_AS"/>
</dbReference>
<dbReference type="InterPro" id="IPR050499">
    <property type="entry name" value="PEP-utilizing_PTS_enzyme"/>
</dbReference>
<dbReference type="RefSeq" id="WP_295369816.1">
    <property type="nucleotide sequence ID" value="NZ_DYUC01000024.1"/>
</dbReference>
<accession>A0A921ML60</accession>
<evidence type="ECO:0000259" key="21">
    <source>
        <dbReference type="Pfam" id="PF00391"/>
    </source>
</evidence>
<dbReference type="Pfam" id="PF05524">
    <property type="entry name" value="PEP-utilisers_N"/>
    <property type="match status" value="1"/>
</dbReference>
<dbReference type="InterPro" id="IPR040442">
    <property type="entry name" value="Pyrv_kinase-like_dom_sf"/>
</dbReference>
<proteinExistence type="inferred from homology"/>
<keyword evidence="11 17" id="KW-0808">Transferase</keyword>
<evidence type="ECO:0000256" key="6">
    <source>
        <dbReference type="ARBA" id="ARBA00012232"/>
    </source>
</evidence>
<feature type="binding site" evidence="19">
    <location>
        <position position="463"/>
    </location>
    <ligand>
        <name>phosphoenolpyruvate</name>
        <dbReference type="ChEBI" id="CHEBI:58702"/>
    </ligand>
</feature>
<feature type="active site" description="Tele-phosphohistidine intermediate" evidence="18">
    <location>
        <position position="187"/>
    </location>
</feature>
<feature type="binding site" evidence="19">
    <location>
        <position position="294"/>
    </location>
    <ligand>
        <name>phosphoenolpyruvate</name>
        <dbReference type="ChEBI" id="CHEBI:58702"/>
    </ligand>
</feature>
<keyword evidence="15 17" id="KW-0460">Magnesium</keyword>
<keyword evidence="12 17" id="KW-0598">Phosphotransferase system</keyword>
<dbReference type="PROSITE" id="PS00742">
    <property type="entry name" value="PEP_ENZYMES_2"/>
    <property type="match status" value="1"/>
</dbReference>
<dbReference type="Proteomes" id="UP000760668">
    <property type="component" value="Unassembled WGS sequence"/>
</dbReference>
<dbReference type="InterPro" id="IPR036637">
    <property type="entry name" value="Phosphohistidine_dom_sf"/>
</dbReference>
<dbReference type="InterPro" id="IPR023151">
    <property type="entry name" value="PEP_util_CS"/>
</dbReference>
<evidence type="ECO:0000256" key="7">
    <source>
        <dbReference type="ARBA" id="ARBA00016544"/>
    </source>
</evidence>
<evidence type="ECO:0000256" key="1">
    <source>
        <dbReference type="ARBA" id="ARBA00000683"/>
    </source>
</evidence>
<keyword evidence="13 17" id="KW-0479">Metal-binding</keyword>
<comment type="caution">
    <text evidence="24">The sequence shown here is derived from an EMBL/GenBank/DDBJ whole genome shotgun (WGS) entry which is preliminary data.</text>
</comment>
<keyword evidence="10 17" id="KW-0762">Sugar transport</keyword>
<evidence type="ECO:0000259" key="23">
    <source>
        <dbReference type="Pfam" id="PF05524"/>
    </source>
</evidence>
<dbReference type="GO" id="GO:0008965">
    <property type="term" value="F:phosphoenolpyruvate-protein phosphotransferase activity"/>
    <property type="evidence" value="ECO:0007669"/>
    <property type="project" value="UniProtKB-EC"/>
</dbReference>
<evidence type="ECO:0000256" key="2">
    <source>
        <dbReference type="ARBA" id="ARBA00001946"/>
    </source>
</evidence>
<evidence type="ECO:0000256" key="12">
    <source>
        <dbReference type="ARBA" id="ARBA00022683"/>
    </source>
</evidence>
<dbReference type="InterPro" id="IPR008279">
    <property type="entry name" value="PEP-util_enz_mobile_dom"/>
</dbReference>
<dbReference type="PANTHER" id="PTHR46244">
    <property type="entry name" value="PHOSPHOENOLPYRUVATE-PROTEIN PHOSPHOTRANSFERASE"/>
    <property type="match status" value="1"/>
</dbReference>
<evidence type="ECO:0000256" key="14">
    <source>
        <dbReference type="ARBA" id="ARBA00022777"/>
    </source>
</evidence>
<protein>
    <recommendedName>
        <fullName evidence="7 17">Phosphoenolpyruvate-protein phosphotransferase</fullName>
        <ecNumber evidence="6 17">2.7.3.9</ecNumber>
    </recommendedName>
    <alternativeName>
        <fullName evidence="16 17">Phosphotransferase system, enzyme I</fullName>
    </alternativeName>
</protein>
<evidence type="ECO:0000256" key="13">
    <source>
        <dbReference type="ARBA" id="ARBA00022723"/>
    </source>
</evidence>
<dbReference type="PRINTS" id="PR01736">
    <property type="entry name" value="PHPHTRNFRASE"/>
</dbReference>
<dbReference type="SUPFAM" id="SSF52009">
    <property type="entry name" value="Phosphohistidine domain"/>
    <property type="match status" value="1"/>
</dbReference>
<dbReference type="AlphaFoldDB" id="A0A921ML60"/>
<dbReference type="EMBL" id="DYUC01000024">
    <property type="protein sequence ID" value="HJG86006.1"/>
    <property type="molecule type" value="Genomic_DNA"/>
</dbReference>
<dbReference type="SUPFAM" id="SSF47831">
    <property type="entry name" value="Enzyme I of the PEP:sugar phosphotransferase system HPr-binding (sub)domain"/>
    <property type="match status" value="1"/>
</dbReference>
<dbReference type="InterPro" id="IPR036618">
    <property type="entry name" value="PtsI_HPr-bd_sf"/>
</dbReference>
<dbReference type="PROSITE" id="PS00370">
    <property type="entry name" value="PEP_ENZYMES_PHOS_SITE"/>
    <property type="match status" value="1"/>
</dbReference>
<evidence type="ECO:0000256" key="9">
    <source>
        <dbReference type="ARBA" id="ARBA00022490"/>
    </source>
</evidence>